<dbReference type="InterPro" id="IPR011042">
    <property type="entry name" value="6-blade_b-propeller_TolB-like"/>
</dbReference>
<comment type="caution">
    <text evidence="1">The sequence shown here is derived from an EMBL/GenBank/DDBJ whole genome shotgun (WGS) entry which is preliminary data.</text>
</comment>
<dbReference type="EMBL" id="JAUJEA010000002">
    <property type="protein sequence ID" value="MDN5200907.1"/>
    <property type="molecule type" value="Genomic_DNA"/>
</dbReference>
<dbReference type="Proteomes" id="UP001172082">
    <property type="component" value="Unassembled WGS sequence"/>
</dbReference>
<evidence type="ECO:0008006" key="3">
    <source>
        <dbReference type="Google" id="ProtNLM"/>
    </source>
</evidence>
<gene>
    <name evidence="1" type="ORF">QQ008_06030</name>
</gene>
<evidence type="ECO:0000313" key="1">
    <source>
        <dbReference type="EMBL" id="MDN5200907.1"/>
    </source>
</evidence>
<dbReference type="SUPFAM" id="SSF101898">
    <property type="entry name" value="NHL repeat"/>
    <property type="match status" value="1"/>
</dbReference>
<proteinExistence type="predicted"/>
<evidence type="ECO:0000313" key="2">
    <source>
        <dbReference type="Proteomes" id="UP001172082"/>
    </source>
</evidence>
<dbReference type="Gene3D" id="2.120.10.30">
    <property type="entry name" value="TolB, C-terminal domain"/>
    <property type="match status" value="1"/>
</dbReference>
<organism evidence="1 2">
    <name type="scientific">Splendidivirga corallicola</name>
    <dbReference type="NCBI Taxonomy" id="3051826"/>
    <lineage>
        <taxon>Bacteria</taxon>
        <taxon>Pseudomonadati</taxon>
        <taxon>Bacteroidota</taxon>
        <taxon>Cytophagia</taxon>
        <taxon>Cytophagales</taxon>
        <taxon>Splendidivirgaceae</taxon>
        <taxon>Splendidivirga</taxon>
    </lineage>
</organism>
<protein>
    <recommendedName>
        <fullName evidence="3">DUF3352 domain-containing protein</fullName>
    </recommendedName>
</protein>
<name>A0ABT8KJM0_9BACT</name>
<dbReference type="RefSeq" id="WP_346750937.1">
    <property type="nucleotide sequence ID" value="NZ_JAUJEA010000002.1"/>
</dbReference>
<sequence>MKKLFVIFFLFSAIAIGGYFFYTKIYKAEVADVWSLVPENATLVYETSNVVRNWNNLQKRALWKNLQRIPFYKSLKDNFESLDSLGDRSGQLDELLTGNPLLISLHVTSRDDFNYLFFVELPTLKGQSLARKIADHFKKQTGFSHIQRNYNDFSIQEVTHNASGETFSYIFYKNYFIGSFAPFLVEDVVRIIKGEVDKTFSTENKNLFDVTKLENDDGNLYINSRKVQQLIGIFGKEGKSDLNNQLRNFCQSTFLDLTLTNEDILLNGFSFNNAGNGFLNTFRSQKAGKLEMTNVLPNRTASLFHLTFENGDRWKTNLLTYWNTNLPEQKKKWDQLNVQDKITPDDFFKWFGGEIGLANLEPIDPLEPEKLLVVKPNDLNEALNHLNRQSETLHATNGDSIYHEVYANIPLRQLTVEELPGKLLGPAFKGFTQTFYAPIDGYIVMANDVEVIKSLINDRESEDVWGKSVKQNEFLESTLKDSNLSLIVNTANIWGSLVNDLSPKWKNFAQLFELPLKRFEMIAIQFSSVEKNFFTSMLVRYKEIKQIEQFSTNYLLVQNAFTEFPIGTKPYIVRNPTNGSREILLQDVSDQLYLIDSQGKLIWKDSLNGQIKDGIKQIDFHGNGGKQYFFITDRHLHIMDRNGGYVEGFPVEVSSEAHLEKSNVIDYDKSKRYRFLVSDRMGNIFMYDKNGTNLDGWNPRKVNKKLSSSPFHIRVRGKDCIVTIQEDGVVNIMNRRGKMYPGFPLDLKEQVHNSMFVNVGTTFSRTAFTTLTDNGQLIQFNLEGAVLKREQLYRPSKATLFKLAIDALGRTFIIARQEQNRLSILDKNGKVIFEKDYVLTGDLDIQFYNFGRGVQIFAITDKEQEFTYLYDATGNLINYQPIESAHRIGLMYFESQNKYHVYKNYENQFSILEYKR</sequence>
<reference evidence="1" key="1">
    <citation type="submission" date="2023-06" db="EMBL/GenBank/DDBJ databases">
        <title>Genomic of Parafulvivirga corallium.</title>
        <authorList>
            <person name="Wang G."/>
        </authorList>
    </citation>
    <scope>NUCLEOTIDE SEQUENCE</scope>
    <source>
        <strain evidence="1">BMA10</strain>
    </source>
</reference>
<keyword evidence="2" id="KW-1185">Reference proteome</keyword>
<accession>A0ABT8KJM0</accession>